<evidence type="ECO:0000313" key="6">
    <source>
        <dbReference type="Proteomes" id="UP000694402"/>
    </source>
</evidence>
<sequence>MLKMKLPMRTAEAGGDDTAEEQPDLHIPRSVSDKLEGSSRHPGYPSQLDKETVFEWFGLHLNPAKRIEFMCGLLHMCQPLELRFLGSCLEDLARKDNHVLRDVEIRANNPNDLAILSDVIDPVVRSKLLVCLSLLGSDSRECAGILFRILSHVDPSLLFKNYGYSVSPFKDSQHHPFYSPCVDGKTFGRTEQNCGLPMEAVIGPLEQLALLFTMASLHPAFPFHQREKVLEQLDKIQLAIEDERQQNQRRINAQHNKAQKAEEHGPAAVTIEASLGERTQAQARHASQTPPSRRAQREAVHVEKIVLKGILRRRTDREYNFVVTWSDSSSSNVTKTHLELESFLLKLPKEQSTESFEKGILRLLNQGDQYEIREVEGNLKEKFLSAPQAFRQKGKVCGFFLCESSSSSPSCGRFNPVALGKPYKEDCSEASSQEEGVYLEPYIQGHRKKHGSKSPSLNIPNAKSSQGESSRRGPHGSEHNGLPDWRRKSCTLKPNQDTSGGLGPEQNQDSEKRSSHPATKSKPRALGPDREKGKKGEGRVAYLTNGSIVPLASQQTRQSSGKGCVCPDGHLVGGSSQDVYGDTSSESYSSPSSPQHDGPESLDSEDEKDKDTDSHSDNSSSQGRAGTFFPCQEVAGGGLPTIHPLASAKPAGEPLCPETIPNFPPITFMQPLPYILPNGALPADASLPVLPPPQVAAALVDNKVVGGLIMQVPLVLREPMPTPVPVPVPGDTEKRDALAAVPVLLPGFGSPTLGLHPPGSPALQPLIQRFKTAPHKATVTSEGVTASSAHHPPVGAISVIAPGPPYASPLQPAYPDPAANPLTPSVPTPSVPLGEPSIPHAKHPGMALPSGLPSPYTMPPIPTSIMATLGAGVAGIGVVPTAGQVQAVVPPSVPTHNPGPVPSPSPALTHSTAQSDSTSYINSTSCASNLVSQQQVQPPQQQQQQQQQQQATPQQQPMCCGACGCRGGCGTSNNSHTAPSFFFPHQMPPRQVFGVPPIFQLTSLCNSSYLSQPPLQSNGQAQLPFFPSAPAPYASQTLLHTHPHSHSDHLLGTQQGYSLQQMAPYNRFYPHMYPSSVGMVPGAGGGGALGVAVGVNKKNANVSCYNCGVSGHYAQDCIQPSIDSTQQGGFRLKYAASHSSDALDNAD</sequence>
<feature type="region of interest" description="Disordered" evidence="3">
    <location>
        <begin position="808"/>
        <end position="830"/>
    </location>
</feature>
<feature type="region of interest" description="Disordered" evidence="3">
    <location>
        <begin position="930"/>
        <end position="949"/>
    </location>
</feature>
<keyword evidence="6" id="KW-1185">Reference proteome</keyword>
<dbReference type="SMART" id="SM00343">
    <property type="entry name" value="ZnF_C2HC"/>
    <property type="match status" value="1"/>
</dbReference>
<dbReference type="GeneTree" id="ENSGT00520000055637"/>
<evidence type="ECO:0000259" key="4">
    <source>
        <dbReference type="PROSITE" id="PS50158"/>
    </source>
</evidence>
<dbReference type="InterPro" id="IPR057327">
    <property type="entry name" value="Vts1_dom"/>
</dbReference>
<feature type="region of interest" description="Disordered" evidence="3">
    <location>
        <begin position="889"/>
        <end position="921"/>
    </location>
</feature>
<feature type="compositionally biased region" description="Pro residues" evidence="3">
    <location>
        <begin position="891"/>
        <end position="905"/>
    </location>
</feature>
<dbReference type="Ensembl" id="ENSOTST00005090641.2">
    <property type="protein sequence ID" value="ENSOTSP00005083507.2"/>
    <property type="gene ID" value="ENSOTSG00005039472.2"/>
</dbReference>
<proteinExistence type="predicted"/>
<dbReference type="AlphaFoldDB" id="A0A8C8IQG4"/>
<evidence type="ECO:0000313" key="5">
    <source>
        <dbReference type="Ensembl" id="ENSOTSP00005083507.2"/>
    </source>
</evidence>
<dbReference type="Proteomes" id="UP000694402">
    <property type="component" value="Unassembled WGS sequence"/>
</dbReference>
<feature type="compositionally biased region" description="Basic and acidic residues" evidence="3">
    <location>
        <begin position="469"/>
        <end position="478"/>
    </location>
</feature>
<dbReference type="PROSITE" id="PS50158">
    <property type="entry name" value="ZF_CCHC"/>
    <property type="match status" value="1"/>
</dbReference>
<dbReference type="SUPFAM" id="SSF57756">
    <property type="entry name" value="Retrovirus zinc finger-like domains"/>
    <property type="match status" value="1"/>
</dbReference>
<dbReference type="InterPro" id="IPR042793">
    <property type="entry name" value="ZCCHC2"/>
</dbReference>
<organism evidence="5 6">
    <name type="scientific">Oncorhynchus tshawytscha</name>
    <name type="common">Chinook salmon</name>
    <name type="synonym">Salmo tshawytscha</name>
    <dbReference type="NCBI Taxonomy" id="74940"/>
    <lineage>
        <taxon>Eukaryota</taxon>
        <taxon>Metazoa</taxon>
        <taxon>Chordata</taxon>
        <taxon>Craniata</taxon>
        <taxon>Vertebrata</taxon>
        <taxon>Euteleostomi</taxon>
        <taxon>Actinopterygii</taxon>
        <taxon>Neopterygii</taxon>
        <taxon>Teleostei</taxon>
        <taxon>Protacanthopterygii</taxon>
        <taxon>Salmoniformes</taxon>
        <taxon>Salmonidae</taxon>
        <taxon>Salmoninae</taxon>
        <taxon>Oncorhynchus</taxon>
    </lineage>
</organism>
<dbReference type="InterPro" id="IPR058599">
    <property type="entry name" value="PHAT_Smg/ZCCHC2-like"/>
</dbReference>
<keyword evidence="1" id="KW-0862">Zinc</keyword>
<feature type="coiled-coil region" evidence="2">
    <location>
        <begin position="226"/>
        <end position="264"/>
    </location>
</feature>
<dbReference type="Pfam" id="PF25479">
    <property type="entry name" value="Vts1"/>
    <property type="match status" value="1"/>
</dbReference>
<keyword evidence="1" id="KW-0863">Zinc-finger</keyword>
<gene>
    <name evidence="5" type="primary">ZCCHC2</name>
</gene>
<dbReference type="Pfam" id="PF26034">
    <property type="entry name" value="PHAT_SMAUG"/>
    <property type="match status" value="1"/>
</dbReference>
<dbReference type="InterPro" id="IPR036875">
    <property type="entry name" value="Znf_CCHC_sf"/>
</dbReference>
<feature type="compositionally biased region" description="Low complexity" evidence="3">
    <location>
        <begin position="933"/>
        <end position="949"/>
    </location>
</feature>
<dbReference type="PANTHER" id="PTHR46939">
    <property type="entry name" value="ZINC FINGER CCHC DOMAIN-CONTAINING PROTEIN 2"/>
    <property type="match status" value="1"/>
</dbReference>
<feature type="region of interest" description="Disordered" evidence="3">
    <location>
        <begin position="575"/>
        <end position="630"/>
    </location>
</feature>
<feature type="compositionally biased region" description="Polar residues" evidence="3">
    <location>
        <begin position="278"/>
        <end position="291"/>
    </location>
</feature>
<dbReference type="InterPro" id="IPR001878">
    <property type="entry name" value="Znf_CCHC"/>
</dbReference>
<evidence type="ECO:0000256" key="1">
    <source>
        <dbReference type="PROSITE-ProRule" id="PRU00047"/>
    </source>
</evidence>
<dbReference type="Gene3D" id="4.10.60.10">
    <property type="entry name" value="Zinc finger, CCHC-type"/>
    <property type="match status" value="1"/>
</dbReference>
<feature type="region of interest" description="Disordered" evidence="3">
    <location>
        <begin position="1"/>
        <end position="45"/>
    </location>
</feature>
<protein>
    <recommendedName>
        <fullName evidence="4">CCHC-type domain-containing protein</fullName>
    </recommendedName>
</protein>
<dbReference type="PANTHER" id="PTHR46939:SF1">
    <property type="entry name" value="ZINC FINGER CCHC DOMAIN-CONTAINING PROTEIN 2"/>
    <property type="match status" value="1"/>
</dbReference>
<feature type="region of interest" description="Disordered" evidence="3">
    <location>
        <begin position="446"/>
        <end position="536"/>
    </location>
</feature>
<dbReference type="Pfam" id="PF00098">
    <property type="entry name" value="zf-CCHC"/>
    <property type="match status" value="1"/>
</dbReference>
<keyword evidence="1" id="KW-0479">Metal-binding</keyword>
<feature type="compositionally biased region" description="Polar residues" evidence="3">
    <location>
        <begin position="906"/>
        <end position="921"/>
    </location>
</feature>
<reference evidence="5" key="1">
    <citation type="submission" date="2025-08" db="UniProtKB">
        <authorList>
            <consortium name="Ensembl"/>
        </authorList>
    </citation>
    <scope>IDENTIFICATION</scope>
</reference>
<feature type="compositionally biased region" description="Polar residues" evidence="3">
    <location>
        <begin position="453"/>
        <end position="468"/>
    </location>
</feature>
<feature type="compositionally biased region" description="Low complexity" evidence="3">
    <location>
        <begin position="584"/>
        <end position="594"/>
    </location>
</feature>
<reference evidence="5" key="2">
    <citation type="submission" date="2025-09" db="UniProtKB">
        <authorList>
            <consortium name="Ensembl"/>
        </authorList>
    </citation>
    <scope>IDENTIFICATION</scope>
</reference>
<accession>A0A8C8IQG4</accession>
<evidence type="ECO:0000256" key="3">
    <source>
        <dbReference type="SAM" id="MobiDB-lite"/>
    </source>
</evidence>
<feature type="compositionally biased region" description="Basic and acidic residues" evidence="3">
    <location>
        <begin position="527"/>
        <end position="536"/>
    </location>
</feature>
<feature type="domain" description="CCHC-type" evidence="4">
    <location>
        <begin position="1104"/>
        <end position="1117"/>
    </location>
</feature>
<keyword evidence="2" id="KW-0175">Coiled coil</keyword>
<feature type="region of interest" description="Disordered" evidence="3">
    <location>
        <begin position="278"/>
        <end position="298"/>
    </location>
</feature>
<feature type="compositionally biased region" description="Basic and acidic residues" evidence="3">
    <location>
        <begin position="23"/>
        <end position="39"/>
    </location>
</feature>
<name>A0A8C8IQG4_ONCTS</name>
<dbReference type="GO" id="GO:0003676">
    <property type="term" value="F:nucleic acid binding"/>
    <property type="evidence" value="ECO:0007669"/>
    <property type="project" value="InterPro"/>
</dbReference>
<feature type="compositionally biased region" description="Basic and acidic residues" evidence="3">
    <location>
        <begin position="607"/>
        <end position="616"/>
    </location>
</feature>
<evidence type="ECO:0000256" key="2">
    <source>
        <dbReference type="SAM" id="Coils"/>
    </source>
</evidence>
<dbReference type="GO" id="GO:0008270">
    <property type="term" value="F:zinc ion binding"/>
    <property type="evidence" value="ECO:0007669"/>
    <property type="project" value="UniProtKB-KW"/>
</dbReference>